<keyword evidence="1" id="KW-0732">Signal</keyword>
<accession>A0ABU1Y5B5</accession>
<dbReference type="EMBL" id="JAVDWQ010000003">
    <property type="protein sequence ID" value="MDR7209408.1"/>
    <property type="molecule type" value="Genomic_DNA"/>
</dbReference>
<evidence type="ECO:0000313" key="2">
    <source>
        <dbReference type="EMBL" id="MDR7209408.1"/>
    </source>
</evidence>
<dbReference type="Proteomes" id="UP001269081">
    <property type="component" value="Unassembled WGS sequence"/>
</dbReference>
<sequence length="144" mass="15872">MKKIVIIFILAIGFISCSADGQNEITNSDLTGKWNWVSTDGGIAANIHKTPASTGNTLQLSLMKNYTYSITQNGNEVTTGKYELVFKKSIYSGEMERFIQCTETENVQSKSIVINGIIKVYETNNMSISDNNPDGIGSKFVKDE</sequence>
<protein>
    <recommendedName>
        <fullName evidence="4">Lipocalin-like domain-containing protein</fullName>
    </recommendedName>
</protein>
<comment type="caution">
    <text evidence="2">The sequence shown here is derived from an EMBL/GenBank/DDBJ whole genome shotgun (WGS) entry which is preliminary data.</text>
</comment>
<name>A0ABU1Y5B5_9FLAO</name>
<reference evidence="2 3" key="1">
    <citation type="submission" date="2023-07" db="EMBL/GenBank/DDBJ databases">
        <title>Sorghum-associated microbial communities from plants grown in Nebraska, USA.</title>
        <authorList>
            <person name="Schachtman D."/>
        </authorList>
    </citation>
    <scope>NUCLEOTIDE SEQUENCE [LARGE SCALE GENOMIC DNA]</scope>
    <source>
        <strain evidence="2 3">4129</strain>
    </source>
</reference>
<proteinExistence type="predicted"/>
<keyword evidence="3" id="KW-1185">Reference proteome</keyword>
<dbReference type="PROSITE" id="PS51257">
    <property type="entry name" value="PROKAR_LIPOPROTEIN"/>
    <property type="match status" value="1"/>
</dbReference>
<organism evidence="2 3">
    <name type="scientific">Flavobacterium piscis</name>
    <dbReference type="NCBI Taxonomy" id="1114874"/>
    <lineage>
        <taxon>Bacteria</taxon>
        <taxon>Pseudomonadati</taxon>
        <taxon>Bacteroidota</taxon>
        <taxon>Flavobacteriia</taxon>
        <taxon>Flavobacteriales</taxon>
        <taxon>Flavobacteriaceae</taxon>
        <taxon>Flavobacterium</taxon>
    </lineage>
</organism>
<dbReference type="RefSeq" id="WP_310279632.1">
    <property type="nucleotide sequence ID" value="NZ_JAVDWQ010000003.1"/>
</dbReference>
<feature type="chain" id="PRO_5045488835" description="Lipocalin-like domain-containing protein" evidence="1">
    <location>
        <begin position="22"/>
        <end position="144"/>
    </location>
</feature>
<gene>
    <name evidence="2" type="ORF">J2W48_001341</name>
</gene>
<evidence type="ECO:0008006" key="4">
    <source>
        <dbReference type="Google" id="ProtNLM"/>
    </source>
</evidence>
<feature type="signal peptide" evidence="1">
    <location>
        <begin position="1"/>
        <end position="21"/>
    </location>
</feature>
<evidence type="ECO:0000256" key="1">
    <source>
        <dbReference type="SAM" id="SignalP"/>
    </source>
</evidence>
<evidence type="ECO:0000313" key="3">
    <source>
        <dbReference type="Proteomes" id="UP001269081"/>
    </source>
</evidence>